<feature type="chain" id="PRO_5039350618" evidence="1">
    <location>
        <begin position="24"/>
        <end position="405"/>
    </location>
</feature>
<keyword evidence="1" id="KW-0732">Signal</keyword>
<gene>
    <name evidence="2" type="ORF">GCM10012275_01350</name>
</gene>
<proteinExistence type="predicted"/>
<keyword evidence="3" id="KW-1185">Reference proteome</keyword>
<evidence type="ECO:0000313" key="2">
    <source>
        <dbReference type="EMBL" id="GGM33670.1"/>
    </source>
</evidence>
<reference evidence="2" key="1">
    <citation type="journal article" date="2014" name="Int. J. Syst. Evol. Microbiol.">
        <title>Complete genome sequence of Corynebacterium casei LMG S-19264T (=DSM 44701T), isolated from a smear-ripened cheese.</title>
        <authorList>
            <consortium name="US DOE Joint Genome Institute (JGI-PGF)"/>
            <person name="Walter F."/>
            <person name="Albersmeier A."/>
            <person name="Kalinowski J."/>
            <person name="Ruckert C."/>
        </authorList>
    </citation>
    <scope>NUCLEOTIDE SEQUENCE</scope>
    <source>
        <strain evidence="2">CGMCC 4.5737</strain>
    </source>
</reference>
<evidence type="ECO:0000256" key="1">
    <source>
        <dbReference type="SAM" id="SignalP"/>
    </source>
</evidence>
<reference evidence="2" key="2">
    <citation type="submission" date="2020-09" db="EMBL/GenBank/DDBJ databases">
        <authorList>
            <person name="Sun Q."/>
            <person name="Zhou Y."/>
        </authorList>
    </citation>
    <scope>NUCLEOTIDE SEQUENCE</scope>
    <source>
        <strain evidence="2">CGMCC 4.5737</strain>
    </source>
</reference>
<accession>A0A8J3C790</accession>
<dbReference type="InterPro" id="IPR003898">
    <property type="entry name" value="Borpert_toxA"/>
</dbReference>
<dbReference type="AlphaFoldDB" id="A0A8J3C790"/>
<name>A0A8J3C790_9PSEU</name>
<organism evidence="2 3">
    <name type="scientific">Longimycelium tulufanense</name>
    <dbReference type="NCBI Taxonomy" id="907463"/>
    <lineage>
        <taxon>Bacteria</taxon>
        <taxon>Bacillati</taxon>
        <taxon>Actinomycetota</taxon>
        <taxon>Actinomycetes</taxon>
        <taxon>Pseudonocardiales</taxon>
        <taxon>Pseudonocardiaceae</taxon>
        <taxon>Longimycelium</taxon>
    </lineage>
</organism>
<evidence type="ECO:0000313" key="3">
    <source>
        <dbReference type="Proteomes" id="UP000637578"/>
    </source>
</evidence>
<dbReference type="GO" id="GO:0003950">
    <property type="term" value="F:NAD+ poly-ADP-ribosyltransferase activity"/>
    <property type="evidence" value="ECO:0007669"/>
    <property type="project" value="InterPro"/>
</dbReference>
<feature type="signal peptide" evidence="1">
    <location>
        <begin position="1"/>
        <end position="23"/>
    </location>
</feature>
<comment type="caution">
    <text evidence="2">The sequence shown here is derived from an EMBL/GenBank/DDBJ whole genome shotgun (WGS) entry which is preliminary data.</text>
</comment>
<dbReference type="SUPFAM" id="SSF56399">
    <property type="entry name" value="ADP-ribosylation"/>
    <property type="match status" value="1"/>
</dbReference>
<dbReference type="GO" id="GO:0005576">
    <property type="term" value="C:extracellular region"/>
    <property type="evidence" value="ECO:0007669"/>
    <property type="project" value="InterPro"/>
</dbReference>
<dbReference type="Gene3D" id="3.90.210.10">
    <property type="entry name" value="Heat-Labile Enterotoxin, subunit A"/>
    <property type="match status" value="1"/>
</dbReference>
<sequence length="405" mass="45529">MESSTRHRSRVVLLLLSFLVAVAASLVGTQVASATPGQDWVWRVDTRHPYEDQIFTSGFSPRGNNNDLTQHVSGASIRDRNSGFVATTANRAAAERIAYLLLRSRENGSQPNSVWIYQIRPSEQFRDVNLSLDYSIQRMEGWANDDNGQLNQLRNLRTVFGWQQEFASLGSIPASQVHSAQQLTMRWGEVTEGNPEQNRRYQAGRPVWNNEPYQARSRDREPIWAVAGAVIGLGWCLGKQNRQPRSVEARATADSCGKVEQVQFKGRGKVWDPRLNREVTRDTLFGWTEKCGGAGGKHCVRVPDVCSVRVVRSPSGNFYDMLTGSCGKGHLFDKYRVKLGAGGSSNTYVDQTINGFDTSHEHSILANKVWDKYHGKPLSENYRLADVFQDGSSWWSNFTIVPEMR</sequence>
<dbReference type="RefSeq" id="WP_189052823.1">
    <property type="nucleotide sequence ID" value="NZ_BMMK01000001.1"/>
</dbReference>
<protein>
    <submittedName>
        <fullName evidence="2">Uncharacterized protein</fullName>
    </submittedName>
</protein>
<dbReference type="EMBL" id="BMMK01000001">
    <property type="protein sequence ID" value="GGM33670.1"/>
    <property type="molecule type" value="Genomic_DNA"/>
</dbReference>
<dbReference type="Proteomes" id="UP000637578">
    <property type="component" value="Unassembled WGS sequence"/>
</dbReference>
<dbReference type="Pfam" id="PF02917">
    <property type="entry name" value="Pertussis_S1"/>
    <property type="match status" value="1"/>
</dbReference>